<comment type="caution">
    <text evidence="6">Lacks conserved residue(s) required for the propagation of feature annotation.</text>
</comment>
<dbReference type="InterPro" id="IPR017437">
    <property type="entry name" value="ATP-NAD_kinase_PpnK-typ_C"/>
</dbReference>
<keyword evidence="3 6" id="KW-0521">NADP</keyword>
<dbReference type="GO" id="GO:0005737">
    <property type="term" value="C:cytoplasm"/>
    <property type="evidence" value="ECO:0007669"/>
    <property type="project" value="UniProtKB-SubCell"/>
</dbReference>
<evidence type="ECO:0000313" key="8">
    <source>
        <dbReference type="Proteomes" id="UP000483362"/>
    </source>
</evidence>
<proteinExistence type="inferred from homology"/>
<dbReference type="Proteomes" id="UP000483362">
    <property type="component" value="Unassembled WGS sequence"/>
</dbReference>
<dbReference type="GO" id="GO:0003951">
    <property type="term" value="F:NAD+ kinase activity"/>
    <property type="evidence" value="ECO:0007669"/>
    <property type="project" value="UniProtKB-UniRule"/>
</dbReference>
<dbReference type="Gene3D" id="2.60.200.30">
    <property type="entry name" value="Probable inorganic polyphosphate/atp-NAD kinase, domain 2"/>
    <property type="match status" value="1"/>
</dbReference>
<keyword evidence="6" id="KW-0963">Cytoplasm</keyword>
<dbReference type="EMBL" id="VULT01000022">
    <property type="protein sequence ID" value="MSS18477.1"/>
    <property type="molecule type" value="Genomic_DNA"/>
</dbReference>
<dbReference type="GO" id="GO:0006741">
    <property type="term" value="P:NADP+ biosynthetic process"/>
    <property type="evidence" value="ECO:0007669"/>
    <property type="project" value="UniProtKB-UniRule"/>
</dbReference>
<evidence type="ECO:0000313" key="7">
    <source>
        <dbReference type="EMBL" id="MSS18477.1"/>
    </source>
</evidence>
<comment type="catalytic activity">
    <reaction evidence="5 6">
        <text>NAD(+) + ATP = ADP + NADP(+) + H(+)</text>
        <dbReference type="Rhea" id="RHEA:18629"/>
        <dbReference type="ChEBI" id="CHEBI:15378"/>
        <dbReference type="ChEBI" id="CHEBI:30616"/>
        <dbReference type="ChEBI" id="CHEBI:57540"/>
        <dbReference type="ChEBI" id="CHEBI:58349"/>
        <dbReference type="ChEBI" id="CHEBI:456216"/>
        <dbReference type="EC" id="2.7.1.23"/>
    </reaction>
</comment>
<keyword evidence="6" id="KW-0067">ATP-binding</keyword>
<keyword evidence="4 6" id="KW-0520">NAD</keyword>
<comment type="function">
    <text evidence="6">Involved in the regulation of the intracellular balance of NAD and NADP, and is a key enzyme in the biosynthesis of NADP. Catalyzes specifically the phosphorylation on 2'-hydroxyl of the adenosine moiety of NAD to yield NADP.</text>
</comment>
<feature type="binding site" evidence="6">
    <location>
        <begin position="187"/>
        <end position="192"/>
    </location>
    <ligand>
        <name>NAD(+)</name>
        <dbReference type="ChEBI" id="CHEBI:57540"/>
    </ligand>
</feature>
<dbReference type="Pfam" id="PF20143">
    <property type="entry name" value="NAD_kinase_C"/>
    <property type="match status" value="1"/>
</dbReference>
<gene>
    <name evidence="6" type="primary">nadK</name>
    <name evidence="7" type="ORF">FYJ29_12030</name>
</gene>
<feature type="binding site" evidence="6">
    <location>
        <position position="77"/>
    </location>
    <ligand>
        <name>NAD(+)</name>
        <dbReference type="ChEBI" id="CHEBI:57540"/>
    </ligand>
</feature>
<sequence>MRIAISGNTYQHEMLEHIERLLLALAARGVQLVAERAFDSYLRQQLPGLPPMRQCELENGVDAQAIMSIGGDGTFLRTAQAVCSQDIPIMGVNSGHLGYLTTADVKDTALIVEALTGGTYRIEHRSMLELGCDSAQALPPLPYALNEISIVRQETSSMIDVTVDIDGQPLTHFKGDGLLVCTPTGSTAYNLSVGGPIMEPTTRCFALSPISPHALTMRPIVVRDDAVLDITTRSRAPLYQVSLDGQCTVLKSGTSVRIARAPHTTGVIQLQGTNFAHTLRHKLMWGKDNR</sequence>
<feature type="binding site" evidence="6">
    <location>
        <begin position="72"/>
        <end position="73"/>
    </location>
    <ligand>
        <name>NAD(+)</name>
        <dbReference type="ChEBI" id="CHEBI:57540"/>
    </ligand>
</feature>
<evidence type="ECO:0000256" key="6">
    <source>
        <dbReference type="HAMAP-Rule" id="MF_00361"/>
    </source>
</evidence>
<feature type="binding site" evidence="6">
    <location>
        <position position="176"/>
    </location>
    <ligand>
        <name>NAD(+)</name>
        <dbReference type="ChEBI" id="CHEBI:57540"/>
    </ligand>
</feature>
<reference evidence="7 8" key="1">
    <citation type="submission" date="2019-08" db="EMBL/GenBank/DDBJ databases">
        <title>In-depth cultivation of the pig gut microbiome towards novel bacterial diversity and tailored functional studies.</title>
        <authorList>
            <person name="Wylensek D."/>
            <person name="Hitch T.C.A."/>
            <person name="Clavel T."/>
        </authorList>
    </citation>
    <scope>NUCLEOTIDE SEQUENCE [LARGE SCALE GENOMIC DNA]</scope>
    <source>
        <strain evidence="7 8">Oil-RF-744-WCA-WT-10</strain>
    </source>
</reference>
<keyword evidence="1 6" id="KW-0808">Transferase</keyword>
<feature type="binding site" evidence="6">
    <location>
        <begin position="146"/>
        <end position="147"/>
    </location>
    <ligand>
        <name>NAD(+)</name>
        <dbReference type="ChEBI" id="CHEBI:57540"/>
    </ligand>
</feature>
<evidence type="ECO:0000256" key="4">
    <source>
        <dbReference type="ARBA" id="ARBA00023027"/>
    </source>
</evidence>
<keyword evidence="6" id="KW-0547">Nucleotide-binding</keyword>
<dbReference type="GO" id="GO:0019674">
    <property type="term" value="P:NAD+ metabolic process"/>
    <property type="evidence" value="ECO:0007669"/>
    <property type="project" value="InterPro"/>
</dbReference>
<dbReference type="PANTHER" id="PTHR20275">
    <property type="entry name" value="NAD KINASE"/>
    <property type="match status" value="1"/>
</dbReference>
<organism evidence="7 8">
    <name type="scientific">Sodaliphilus pleomorphus</name>
    <dbReference type="NCBI Taxonomy" id="2606626"/>
    <lineage>
        <taxon>Bacteria</taxon>
        <taxon>Pseudomonadati</taxon>
        <taxon>Bacteroidota</taxon>
        <taxon>Bacteroidia</taxon>
        <taxon>Bacteroidales</taxon>
        <taxon>Muribaculaceae</taxon>
        <taxon>Sodaliphilus</taxon>
    </lineage>
</organism>
<comment type="caution">
    <text evidence="7">The sequence shown here is derived from an EMBL/GenBank/DDBJ whole genome shotgun (WGS) entry which is preliminary data.</text>
</comment>
<dbReference type="GO" id="GO:0046872">
    <property type="term" value="F:metal ion binding"/>
    <property type="evidence" value="ECO:0007669"/>
    <property type="project" value="UniProtKB-UniRule"/>
</dbReference>
<comment type="cofactor">
    <cofactor evidence="6">
        <name>a divalent metal cation</name>
        <dbReference type="ChEBI" id="CHEBI:60240"/>
    </cofactor>
</comment>
<dbReference type="EC" id="2.7.1.23" evidence="6"/>
<dbReference type="HAMAP" id="MF_00361">
    <property type="entry name" value="NAD_kinase"/>
    <property type="match status" value="1"/>
</dbReference>
<evidence type="ECO:0000256" key="1">
    <source>
        <dbReference type="ARBA" id="ARBA00022679"/>
    </source>
</evidence>
<evidence type="ECO:0000256" key="5">
    <source>
        <dbReference type="ARBA" id="ARBA00047925"/>
    </source>
</evidence>
<accession>A0A6L5XG46</accession>
<name>A0A6L5XG46_9BACT</name>
<dbReference type="GO" id="GO:0005524">
    <property type="term" value="F:ATP binding"/>
    <property type="evidence" value="ECO:0007669"/>
    <property type="project" value="UniProtKB-KW"/>
</dbReference>
<dbReference type="InterPro" id="IPR017438">
    <property type="entry name" value="ATP-NAD_kinase_N"/>
</dbReference>
<feature type="binding site" evidence="6">
    <location>
        <position position="246"/>
    </location>
    <ligand>
        <name>NAD(+)</name>
        <dbReference type="ChEBI" id="CHEBI:57540"/>
    </ligand>
</feature>
<dbReference type="GO" id="GO:0051287">
    <property type="term" value="F:NAD binding"/>
    <property type="evidence" value="ECO:0007669"/>
    <property type="project" value="UniProtKB-ARBA"/>
</dbReference>
<comment type="similarity">
    <text evidence="6">Belongs to the NAD kinase family.</text>
</comment>
<feature type="active site" description="Proton acceptor" evidence="6">
    <location>
        <position position="72"/>
    </location>
</feature>
<dbReference type="InterPro" id="IPR016064">
    <property type="entry name" value="NAD/diacylglycerol_kinase_sf"/>
</dbReference>
<dbReference type="InterPro" id="IPR002504">
    <property type="entry name" value="NADK"/>
</dbReference>
<protein>
    <recommendedName>
        <fullName evidence="6">NAD kinase</fullName>
        <ecNumber evidence="6">2.7.1.23</ecNumber>
    </recommendedName>
    <alternativeName>
        <fullName evidence="6">ATP-dependent NAD kinase</fullName>
    </alternativeName>
</protein>
<comment type="subcellular location">
    <subcellularLocation>
        <location evidence="6">Cytoplasm</location>
    </subcellularLocation>
</comment>
<dbReference type="PANTHER" id="PTHR20275:SF0">
    <property type="entry name" value="NAD KINASE"/>
    <property type="match status" value="1"/>
</dbReference>
<keyword evidence="8" id="KW-1185">Reference proteome</keyword>
<dbReference type="Gene3D" id="3.40.50.10330">
    <property type="entry name" value="Probable inorganic polyphosphate/atp-NAD kinase, domain 1"/>
    <property type="match status" value="1"/>
</dbReference>
<evidence type="ECO:0000256" key="3">
    <source>
        <dbReference type="ARBA" id="ARBA00022857"/>
    </source>
</evidence>
<dbReference type="SUPFAM" id="SSF111331">
    <property type="entry name" value="NAD kinase/diacylglycerol kinase-like"/>
    <property type="match status" value="1"/>
</dbReference>
<dbReference type="RefSeq" id="WP_154327674.1">
    <property type="nucleotide sequence ID" value="NZ_CP045696.1"/>
</dbReference>
<evidence type="ECO:0000256" key="2">
    <source>
        <dbReference type="ARBA" id="ARBA00022777"/>
    </source>
</evidence>
<dbReference type="AlphaFoldDB" id="A0A6L5XG46"/>
<dbReference type="Pfam" id="PF01513">
    <property type="entry name" value="NAD_kinase"/>
    <property type="match status" value="1"/>
</dbReference>
<feature type="binding site" evidence="6">
    <location>
        <position position="174"/>
    </location>
    <ligand>
        <name>NAD(+)</name>
        <dbReference type="ChEBI" id="CHEBI:57540"/>
    </ligand>
</feature>
<keyword evidence="2 6" id="KW-0418">Kinase</keyword>